<reference evidence="5" key="2">
    <citation type="submission" date="2025-09" db="UniProtKB">
        <authorList>
            <consortium name="Ensembl"/>
        </authorList>
    </citation>
    <scope>IDENTIFICATION</scope>
</reference>
<evidence type="ECO:0000256" key="1">
    <source>
        <dbReference type="ARBA" id="ARBA00004123"/>
    </source>
</evidence>
<accession>A0A8C0K1U3</accession>
<evidence type="ECO:0000313" key="5">
    <source>
        <dbReference type="Ensembl" id="ENSCAFP00020008921.1"/>
    </source>
</evidence>
<dbReference type="PANTHER" id="PTHR15367:SF3">
    <property type="entry name" value="DNA-DIRECTED RNA POLYMERASE III SUBUNIT RPC7"/>
    <property type="match status" value="1"/>
</dbReference>
<evidence type="ECO:0000313" key="6">
    <source>
        <dbReference type="Proteomes" id="UP000694391"/>
    </source>
</evidence>
<feature type="region of interest" description="Disordered" evidence="4">
    <location>
        <begin position="30"/>
        <end position="50"/>
    </location>
</feature>
<dbReference type="Proteomes" id="UP000694391">
    <property type="component" value="Unplaced"/>
</dbReference>
<dbReference type="InterPro" id="IPR024661">
    <property type="entry name" value="RNA_pol_III_Rpc31"/>
</dbReference>
<evidence type="ECO:0000256" key="4">
    <source>
        <dbReference type="SAM" id="MobiDB-lite"/>
    </source>
</evidence>
<dbReference type="GeneTree" id="ENSGT01120000272188"/>
<dbReference type="Ensembl" id="ENSCAFT00020010364.1">
    <property type="protein sequence ID" value="ENSCAFP00020008921.1"/>
    <property type="gene ID" value="ENSCAFG00020007231.1"/>
</dbReference>
<keyword evidence="6" id="KW-1185">Reference proteome</keyword>
<sequence length="107" mass="12548">MAKNKGHGCAAYTFNIEVVRFGRGEKLPDVAMKPPTLFPDTDYKPVPLKTGNSEDNMLALKQELRDAMKRMPYHIEIPEEKQGIETYSKRYMKVYKEERIPDWRNQK</sequence>
<dbReference type="GO" id="GO:0005666">
    <property type="term" value="C:RNA polymerase III complex"/>
    <property type="evidence" value="ECO:0007669"/>
    <property type="project" value="TreeGrafter"/>
</dbReference>
<comment type="similarity">
    <text evidence="2">Belongs to the eukaryotic RPC7 RNA polymerase subunit family.</text>
</comment>
<protein>
    <submittedName>
        <fullName evidence="5">Uncharacterized protein</fullName>
    </submittedName>
</protein>
<evidence type="ECO:0000256" key="2">
    <source>
        <dbReference type="ARBA" id="ARBA00008352"/>
    </source>
</evidence>
<dbReference type="AlphaFoldDB" id="A0A8C0K1U3"/>
<evidence type="ECO:0000256" key="3">
    <source>
        <dbReference type="ARBA" id="ARBA00023242"/>
    </source>
</evidence>
<dbReference type="GO" id="GO:0006383">
    <property type="term" value="P:transcription by RNA polymerase III"/>
    <property type="evidence" value="ECO:0007669"/>
    <property type="project" value="InterPro"/>
</dbReference>
<reference evidence="5" key="1">
    <citation type="submission" date="2025-08" db="UniProtKB">
        <authorList>
            <consortium name="Ensembl"/>
        </authorList>
    </citation>
    <scope>IDENTIFICATION</scope>
</reference>
<proteinExistence type="inferred from homology"/>
<dbReference type="GO" id="GO:0008283">
    <property type="term" value="P:cell population proliferation"/>
    <property type="evidence" value="ECO:0007669"/>
    <property type="project" value="TreeGrafter"/>
</dbReference>
<comment type="subcellular location">
    <subcellularLocation>
        <location evidence="1">Nucleus</location>
    </subcellularLocation>
</comment>
<dbReference type="PANTHER" id="PTHR15367">
    <property type="entry name" value="DNA-DIRECTED RNA POLYMERASE III"/>
    <property type="match status" value="1"/>
</dbReference>
<organism evidence="5 6">
    <name type="scientific">Canis lupus dingo</name>
    <name type="common">dingo</name>
    <dbReference type="NCBI Taxonomy" id="286419"/>
    <lineage>
        <taxon>Eukaryota</taxon>
        <taxon>Metazoa</taxon>
        <taxon>Chordata</taxon>
        <taxon>Craniata</taxon>
        <taxon>Vertebrata</taxon>
        <taxon>Euteleostomi</taxon>
        <taxon>Mammalia</taxon>
        <taxon>Eutheria</taxon>
        <taxon>Laurasiatheria</taxon>
        <taxon>Carnivora</taxon>
        <taxon>Caniformia</taxon>
        <taxon>Canidae</taxon>
        <taxon>Canis</taxon>
    </lineage>
</organism>
<keyword evidence="3" id="KW-0539">Nucleus</keyword>
<name>A0A8C0K1U3_CANLU</name>
<dbReference type="Pfam" id="PF11705">
    <property type="entry name" value="RNA_pol_3_Rpc31"/>
    <property type="match status" value="1"/>
</dbReference>